<dbReference type="HAMAP" id="MF_00023">
    <property type="entry name" value="SmpB"/>
    <property type="match status" value="1"/>
</dbReference>
<dbReference type="RefSeq" id="WP_075474119.1">
    <property type="nucleotide sequence ID" value="NZ_CP011299.1"/>
</dbReference>
<reference evidence="4 5" key="1">
    <citation type="submission" date="2015-04" db="EMBL/GenBank/DDBJ databases">
        <title>Buchnera aphidicola assembly.</title>
        <authorList>
            <person name="Zhang Y."/>
        </authorList>
    </citation>
    <scope>NUCLEOTIDE SEQUENCE [LARGE SCALE GENOMIC DNA]</scope>
    <source>
        <strain evidence="4 5">SC</strain>
    </source>
</reference>
<dbReference type="Proteomes" id="UP000077654">
    <property type="component" value="Chromosome"/>
</dbReference>
<dbReference type="InterPro" id="IPR020081">
    <property type="entry name" value="SsrA-bd_prot_CS"/>
</dbReference>
<dbReference type="GO" id="GO:0005829">
    <property type="term" value="C:cytosol"/>
    <property type="evidence" value="ECO:0007669"/>
    <property type="project" value="TreeGrafter"/>
</dbReference>
<evidence type="ECO:0000313" key="4">
    <source>
        <dbReference type="EMBL" id="ANF17023.1"/>
    </source>
</evidence>
<dbReference type="Gene3D" id="2.40.280.10">
    <property type="match status" value="1"/>
</dbReference>
<dbReference type="PROSITE" id="PS01317">
    <property type="entry name" value="SSRP"/>
    <property type="match status" value="1"/>
</dbReference>
<evidence type="ECO:0000256" key="3">
    <source>
        <dbReference type="HAMAP-Rule" id="MF_00023"/>
    </source>
</evidence>
<dbReference type="InterPro" id="IPR023620">
    <property type="entry name" value="SmpB"/>
</dbReference>
<sequence length="159" mass="18487">MKHKVNDSVTNIVVNRKAKYNYFVESTLDAGLVLLGWEVKALKLGNVNIVNSYVSFHLGEVYLFGVQFNPLHTTSLHTFHHLKRKIKVLLKKNEIISLHNKIYKNGYTAIVLSFFLKNSWCKIKIAIAKGKTQRDKRDEEKKSMWNLEKSRIMKKVNLV</sequence>
<gene>
    <name evidence="3" type="primary">smpB</name>
    <name evidence="4" type="ORF">XW81_01190</name>
</gene>
<comment type="function">
    <text evidence="3">Required for rescue of stalled ribosomes mediated by trans-translation. Binds to transfer-messenger RNA (tmRNA), required for stable association of tmRNA with ribosomes. tmRNA and SmpB together mimic tRNA shape, replacing the anticodon stem-loop with SmpB. tmRNA is encoded by the ssrA gene; the 2 termini fold to resemble tRNA(Ala) and it encodes a 'tag peptide', a short internal open reading frame. During trans-translation Ala-aminoacylated tmRNA acts like a tRNA, entering the A-site of stalled ribosomes, displacing the stalled mRNA. The ribosome then switches to translate the ORF on the tmRNA; the nascent peptide is terminated with the 'tag peptide' encoded by the tmRNA and targeted for degradation. The ribosome is freed to recommence translation, which seems to be the essential function of trans-translation.</text>
</comment>
<comment type="subcellular location">
    <subcellularLocation>
        <location evidence="3">Cytoplasm</location>
    </subcellularLocation>
    <text evidence="3">The tmRNA-SmpB complex associates with stalled 70S ribosomes.</text>
</comment>
<dbReference type="EMBL" id="CP011299">
    <property type="protein sequence ID" value="ANF17023.1"/>
    <property type="molecule type" value="Genomic_DNA"/>
</dbReference>
<dbReference type="PATRIC" id="fig|118110.3.peg.238"/>
<dbReference type="SUPFAM" id="SSF74982">
    <property type="entry name" value="Small protein B (SmpB)"/>
    <property type="match status" value="1"/>
</dbReference>
<dbReference type="STRING" id="118110.XW81_01190"/>
<protein>
    <recommendedName>
        <fullName evidence="3">SsrA-binding protein</fullName>
    </recommendedName>
    <alternativeName>
        <fullName evidence="3">Small protein B</fullName>
    </alternativeName>
</protein>
<proteinExistence type="inferred from homology"/>
<evidence type="ECO:0000313" key="5">
    <source>
        <dbReference type="Proteomes" id="UP000077654"/>
    </source>
</evidence>
<dbReference type="PANTHER" id="PTHR30308">
    <property type="entry name" value="TMRNA-BINDING COMPONENT OF TRANS-TRANSLATION TAGGING COMPLEX"/>
    <property type="match status" value="1"/>
</dbReference>
<dbReference type="GO" id="GO:0070930">
    <property type="term" value="P:trans-translation-dependent protein tagging"/>
    <property type="evidence" value="ECO:0007669"/>
    <property type="project" value="TreeGrafter"/>
</dbReference>
<keyword evidence="2 3" id="KW-0694">RNA-binding</keyword>
<dbReference type="Pfam" id="PF01668">
    <property type="entry name" value="SmpB"/>
    <property type="match status" value="1"/>
</dbReference>
<dbReference type="PANTHER" id="PTHR30308:SF2">
    <property type="entry name" value="SSRA-BINDING PROTEIN"/>
    <property type="match status" value="1"/>
</dbReference>
<dbReference type="InterPro" id="IPR000037">
    <property type="entry name" value="SsrA-bd_prot"/>
</dbReference>
<evidence type="ECO:0000256" key="2">
    <source>
        <dbReference type="ARBA" id="ARBA00022884"/>
    </source>
</evidence>
<accession>A0A172WDG5</accession>
<comment type="similarity">
    <text evidence="3">Belongs to the SmpB family.</text>
</comment>
<name>A0A172WDG5_BUCSC</name>
<evidence type="ECO:0000256" key="1">
    <source>
        <dbReference type="ARBA" id="ARBA00022490"/>
    </source>
</evidence>
<keyword evidence="5" id="KW-1185">Reference proteome</keyword>
<dbReference type="GO" id="GO:0070929">
    <property type="term" value="P:trans-translation"/>
    <property type="evidence" value="ECO:0007669"/>
    <property type="project" value="UniProtKB-UniRule"/>
</dbReference>
<dbReference type="AlphaFoldDB" id="A0A172WDG5"/>
<organism evidence="4 5">
    <name type="scientific">Buchnera aphidicola subsp. Schlechtendalia chinensis</name>
    <dbReference type="NCBI Taxonomy" id="118110"/>
    <lineage>
        <taxon>Bacteria</taxon>
        <taxon>Pseudomonadati</taxon>
        <taxon>Pseudomonadota</taxon>
        <taxon>Gammaproteobacteria</taxon>
        <taxon>Enterobacterales</taxon>
        <taxon>Erwiniaceae</taxon>
        <taxon>Buchnera</taxon>
    </lineage>
</organism>
<dbReference type="GO" id="GO:0003723">
    <property type="term" value="F:RNA binding"/>
    <property type="evidence" value="ECO:0007669"/>
    <property type="project" value="UniProtKB-UniRule"/>
</dbReference>
<dbReference type="OrthoDB" id="9805462at2"/>
<keyword evidence="1 3" id="KW-0963">Cytoplasm</keyword>
<dbReference type="NCBIfam" id="NF003843">
    <property type="entry name" value="PRK05422.1"/>
    <property type="match status" value="1"/>
</dbReference>
<dbReference type="CDD" id="cd09294">
    <property type="entry name" value="SmpB"/>
    <property type="match status" value="1"/>
</dbReference>
<dbReference type="NCBIfam" id="TIGR00086">
    <property type="entry name" value="smpB"/>
    <property type="match status" value="1"/>
</dbReference>